<accession>A0A8K0WM56</accession>
<keyword evidence="14" id="KW-0256">Endoplasmic reticulum</keyword>
<reference evidence="15" key="1">
    <citation type="journal article" date="2021" name="Nat. Commun.">
        <title>Genetic determinants of endophytism in the Arabidopsis root mycobiome.</title>
        <authorList>
            <person name="Mesny F."/>
            <person name="Miyauchi S."/>
            <person name="Thiergart T."/>
            <person name="Pickel B."/>
            <person name="Atanasova L."/>
            <person name="Karlsson M."/>
            <person name="Huettel B."/>
            <person name="Barry K.W."/>
            <person name="Haridas S."/>
            <person name="Chen C."/>
            <person name="Bauer D."/>
            <person name="Andreopoulos W."/>
            <person name="Pangilinan J."/>
            <person name="LaButti K."/>
            <person name="Riley R."/>
            <person name="Lipzen A."/>
            <person name="Clum A."/>
            <person name="Drula E."/>
            <person name="Henrissat B."/>
            <person name="Kohler A."/>
            <person name="Grigoriev I.V."/>
            <person name="Martin F.M."/>
            <person name="Hacquard S."/>
        </authorList>
    </citation>
    <scope>NUCLEOTIDE SEQUENCE</scope>
    <source>
        <strain evidence="15">MPI-CAGE-CH-0235</strain>
    </source>
</reference>
<evidence type="ECO:0000256" key="7">
    <source>
        <dbReference type="ARBA" id="ARBA00022832"/>
    </source>
</evidence>
<keyword evidence="16" id="KW-1185">Reference proteome</keyword>
<feature type="transmembrane region" description="Helical" evidence="14">
    <location>
        <begin position="151"/>
        <end position="171"/>
    </location>
</feature>
<dbReference type="PANTHER" id="PTHR11035">
    <property type="entry name" value="VERY-LONG-CHAIN (3R)-3-HYDROXYACYL-COA DEHYDRATASE"/>
    <property type="match status" value="1"/>
</dbReference>
<feature type="transmembrane region" description="Helical" evidence="14">
    <location>
        <begin position="183"/>
        <end position="204"/>
    </location>
</feature>
<keyword evidence="5 14" id="KW-0444">Lipid biosynthesis</keyword>
<keyword evidence="10 14" id="KW-0472">Membrane</keyword>
<dbReference type="OrthoDB" id="46988at2759"/>
<dbReference type="EMBL" id="JAGPNK010000014">
    <property type="protein sequence ID" value="KAH7309040.1"/>
    <property type="molecule type" value="Genomic_DNA"/>
</dbReference>
<dbReference type="Pfam" id="PF04387">
    <property type="entry name" value="PTPLA"/>
    <property type="match status" value="1"/>
</dbReference>
<evidence type="ECO:0000256" key="3">
    <source>
        <dbReference type="ARBA" id="ARBA00007811"/>
    </source>
</evidence>
<feature type="transmembrane region" description="Helical" evidence="14">
    <location>
        <begin position="7"/>
        <end position="27"/>
    </location>
</feature>
<evidence type="ECO:0000313" key="15">
    <source>
        <dbReference type="EMBL" id="KAH7309040.1"/>
    </source>
</evidence>
<evidence type="ECO:0000256" key="8">
    <source>
        <dbReference type="ARBA" id="ARBA00022989"/>
    </source>
</evidence>
<keyword evidence="7 14" id="KW-0276">Fatty acid metabolism</keyword>
<dbReference type="EC" id="4.2.1.134" evidence="4 14"/>
<evidence type="ECO:0000256" key="12">
    <source>
        <dbReference type="ARBA" id="ARBA00023239"/>
    </source>
</evidence>
<feature type="transmembrane region" description="Helical" evidence="14">
    <location>
        <begin position="108"/>
        <end position="130"/>
    </location>
</feature>
<dbReference type="GO" id="GO:0030148">
    <property type="term" value="P:sphingolipid biosynthetic process"/>
    <property type="evidence" value="ECO:0007669"/>
    <property type="project" value="TreeGrafter"/>
</dbReference>
<dbReference type="GO" id="GO:0030497">
    <property type="term" value="P:fatty acid elongation"/>
    <property type="evidence" value="ECO:0007669"/>
    <property type="project" value="TreeGrafter"/>
</dbReference>
<organism evidence="15 16">
    <name type="scientific">Stachybotrys elegans</name>
    <dbReference type="NCBI Taxonomy" id="80388"/>
    <lineage>
        <taxon>Eukaryota</taxon>
        <taxon>Fungi</taxon>
        <taxon>Dikarya</taxon>
        <taxon>Ascomycota</taxon>
        <taxon>Pezizomycotina</taxon>
        <taxon>Sordariomycetes</taxon>
        <taxon>Hypocreomycetidae</taxon>
        <taxon>Hypocreales</taxon>
        <taxon>Stachybotryaceae</taxon>
        <taxon>Stachybotrys</taxon>
    </lineage>
</organism>
<comment type="catalytic activity">
    <reaction evidence="13 14">
        <text>a very-long-chain (3R)-3-hydroxyacyl-CoA = a very-long-chain (2E)-enoyl-CoA + H2O</text>
        <dbReference type="Rhea" id="RHEA:45812"/>
        <dbReference type="ChEBI" id="CHEBI:15377"/>
        <dbReference type="ChEBI" id="CHEBI:83728"/>
        <dbReference type="ChEBI" id="CHEBI:85440"/>
        <dbReference type="EC" id="4.2.1.134"/>
    </reaction>
</comment>
<dbReference type="GO" id="GO:0042761">
    <property type="term" value="P:very long-chain fatty acid biosynthetic process"/>
    <property type="evidence" value="ECO:0007669"/>
    <property type="project" value="TreeGrafter"/>
</dbReference>
<keyword evidence="11 14" id="KW-0275">Fatty acid biosynthesis</keyword>
<evidence type="ECO:0000256" key="9">
    <source>
        <dbReference type="ARBA" id="ARBA00023098"/>
    </source>
</evidence>
<comment type="similarity">
    <text evidence="3 14">Belongs to the very long-chain fatty acids dehydratase HACD family.</text>
</comment>
<evidence type="ECO:0000256" key="10">
    <source>
        <dbReference type="ARBA" id="ARBA00023136"/>
    </source>
</evidence>
<evidence type="ECO:0000256" key="2">
    <source>
        <dbReference type="ARBA" id="ARBA00005194"/>
    </source>
</evidence>
<comment type="function">
    <text evidence="14">Catalyzes the third of the four reactions of the long-chain fatty acids elongation cycle. This endoplasmic reticulum-bound enzymatic process, allows the addition of two carbons to the chain of long- and very long-chain fatty acids/VLCFAs per cycle. This enzyme catalyzes the dehydration of the 3-hydroxyacyl-CoA intermediate into trans-2,3-enoyl-CoA, within each cycle of fatty acid elongation. Thereby, it participates to the production of VLCFAs of different chain lengths that are involved in multiple biological processes as precursors of membrane lipids and lipid mediators.</text>
</comment>
<dbReference type="UniPathway" id="UPA00094"/>
<keyword evidence="8 14" id="KW-1133">Transmembrane helix</keyword>
<keyword evidence="9 14" id="KW-0443">Lipid metabolism</keyword>
<dbReference type="GO" id="GO:0102158">
    <property type="term" value="F:very-long-chain (3R)-3-hydroxyacyl-CoA dehydratase activity"/>
    <property type="evidence" value="ECO:0007669"/>
    <property type="project" value="UniProtKB-EC"/>
</dbReference>
<name>A0A8K0WM56_9HYPO</name>
<evidence type="ECO:0000256" key="13">
    <source>
        <dbReference type="ARBA" id="ARBA00036671"/>
    </source>
</evidence>
<evidence type="ECO:0000313" key="16">
    <source>
        <dbReference type="Proteomes" id="UP000813444"/>
    </source>
</evidence>
<keyword evidence="12 14" id="KW-0456">Lyase</keyword>
<gene>
    <name evidence="15" type="ORF">B0I35DRAFT_441281</name>
</gene>
<keyword evidence="6 14" id="KW-0812">Transmembrane</keyword>
<evidence type="ECO:0000256" key="1">
    <source>
        <dbReference type="ARBA" id="ARBA00004141"/>
    </source>
</evidence>
<evidence type="ECO:0000256" key="5">
    <source>
        <dbReference type="ARBA" id="ARBA00022516"/>
    </source>
</evidence>
<evidence type="ECO:0000256" key="11">
    <source>
        <dbReference type="ARBA" id="ARBA00023160"/>
    </source>
</evidence>
<evidence type="ECO:0000256" key="14">
    <source>
        <dbReference type="RuleBase" id="RU363109"/>
    </source>
</evidence>
<evidence type="ECO:0000256" key="6">
    <source>
        <dbReference type="ARBA" id="ARBA00022692"/>
    </source>
</evidence>
<dbReference type="InterPro" id="IPR007482">
    <property type="entry name" value="Tyr_Pase-like_PTPLA"/>
</dbReference>
<protein>
    <recommendedName>
        <fullName evidence="4 14">Very-long-chain (3R)-3-hydroxyacyl-CoA dehydratase</fullName>
        <ecNumber evidence="4 14">4.2.1.134</ecNumber>
    </recommendedName>
</protein>
<dbReference type="Proteomes" id="UP000813444">
    <property type="component" value="Unassembled WGS sequence"/>
</dbReference>
<comment type="caution">
    <text evidence="14">Lacks conserved residue(s) required for the propagation of feature annotation.</text>
</comment>
<comment type="pathway">
    <text evidence="2 14">Lipid metabolism; fatty acid biosynthesis.</text>
</comment>
<dbReference type="AlphaFoldDB" id="A0A8K0WM56"/>
<dbReference type="GO" id="GO:0005789">
    <property type="term" value="C:endoplasmic reticulum membrane"/>
    <property type="evidence" value="ECO:0007669"/>
    <property type="project" value="UniProtKB-SubCell"/>
</dbReference>
<evidence type="ECO:0000256" key="4">
    <source>
        <dbReference type="ARBA" id="ARBA00013122"/>
    </source>
</evidence>
<proteinExistence type="inferred from homology"/>
<comment type="caution">
    <text evidence="15">The sequence shown here is derived from an EMBL/GenBank/DDBJ whole genome shotgun (WGS) entry which is preliminary data.</text>
</comment>
<sequence length="218" mass="24629">MGSATRYLVFYNALSFASWTFLTLRTFVLASSLWGEGGLHRLYDELLFPYVAVTQSLAVVEIVHAASGLVRASPTTTAIQVIGKNLVVWTVMVPFPEIIVGSDGTGDVGAWGFLGCLVFWSLSEVIKYGYFVVMLSTGDTPAWLKWLRYTAFIPLYPPGLLSEAWLVYLSLTRMVHVAAWYRFYLFLGLLSYVPASYIMYTHMLSQRRRVMKKQAHQQ</sequence>
<dbReference type="PANTHER" id="PTHR11035:SF3">
    <property type="entry name" value="VERY-LONG-CHAIN (3R)-3-HYDROXYACYL-COA DEHYDRATASE"/>
    <property type="match status" value="1"/>
</dbReference>
<comment type="subcellular location">
    <subcellularLocation>
        <location evidence="14">Endoplasmic reticulum membrane</location>
        <topology evidence="14">Multi-pass membrane protein</topology>
    </subcellularLocation>
    <subcellularLocation>
        <location evidence="1">Membrane</location>
        <topology evidence="1">Multi-pass membrane protein</topology>
    </subcellularLocation>
</comment>